<keyword evidence="2" id="KW-1185">Reference proteome</keyword>
<organism evidence="1 2">
    <name type="scientific">Stenotrophomonas humi</name>
    <dbReference type="NCBI Taxonomy" id="405444"/>
    <lineage>
        <taxon>Bacteria</taxon>
        <taxon>Pseudomonadati</taxon>
        <taxon>Pseudomonadota</taxon>
        <taxon>Gammaproteobacteria</taxon>
        <taxon>Lysobacterales</taxon>
        <taxon>Lysobacteraceae</taxon>
        <taxon>Stenotrophomonas</taxon>
    </lineage>
</organism>
<reference evidence="1 2" key="1">
    <citation type="submission" date="2015-05" db="EMBL/GenBank/DDBJ databases">
        <title>Genome sequencing and analysis of members of genus Stenotrophomonas.</title>
        <authorList>
            <person name="Patil P.P."/>
            <person name="Midha S."/>
            <person name="Patil P.B."/>
        </authorList>
    </citation>
    <scope>NUCLEOTIDE SEQUENCE [LARGE SCALE GENOMIC DNA]</scope>
    <source>
        <strain evidence="1 2">DSM 18929</strain>
    </source>
</reference>
<dbReference type="PATRIC" id="fig|405444.3.peg.539"/>
<evidence type="ECO:0000313" key="2">
    <source>
        <dbReference type="Proteomes" id="UP000050864"/>
    </source>
</evidence>
<dbReference type="Proteomes" id="UP000050864">
    <property type="component" value="Unassembled WGS sequence"/>
</dbReference>
<protein>
    <submittedName>
        <fullName evidence="1">Uncharacterized protein</fullName>
    </submittedName>
</protein>
<gene>
    <name evidence="1" type="ORF">ABB26_07645</name>
</gene>
<dbReference type="STRING" id="405444.ABB26_07645"/>
<dbReference type="AlphaFoldDB" id="A0A0R0CFC4"/>
<proteinExistence type="predicted"/>
<comment type="caution">
    <text evidence="1">The sequence shown here is derived from an EMBL/GenBank/DDBJ whole genome shotgun (WGS) entry which is preliminary data.</text>
</comment>
<sequence>MQHLLYQIQTLEPYSGRQPSLITAHRGQKDLAYRCGNHDGGGARIGDGQVQCSYLDEARNVCAQQPIGWKVEGEALIARA</sequence>
<dbReference type="EMBL" id="LDJI01000013">
    <property type="protein sequence ID" value="KRG64484.1"/>
    <property type="molecule type" value="Genomic_DNA"/>
</dbReference>
<accession>A0A0R0CFC4</accession>
<evidence type="ECO:0000313" key="1">
    <source>
        <dbReference type="EMBL" id="KRG64484.1"/>
    </source>
</evidence>
<name>A0A0R0CFC4_9GAMM</name>